<evidence type="ECO:0000313" key="1">
    <source>
        <dbReference type="EMBL" id="VED66806.1"/>
    </source>
</evidence>
<dbReference type="KEGG" id="svf:NCTC3166_00618"/>
<name>A0A3S4M2D4_9STRE</name>
<reference evidence="1 2" key="1">
    <citation type="submission" date="2018-12" db="EMBL/GenBank/DDBJ databases">
        <authorList>
            <consortium name="Pathogen Informatics"/>
        </authorList>
    </citation>
    <scope>NUCLEOTIDE SEQUENCE [LARGE SCALE GENOMIC DNA]</scope>
    <source>
        <strain evidence="1 2">NCTC3166</strain>
    </source>
</reference>
<protein>
    <submittedName>
        <fullName evidence="1">Uncharacterized protein</fullName>
    </submittedName>
</protein>
<keyword evidence="2" id="KW-1185">Reference proteome</keyword>
<sequence>MKSDKKKSCLVILIFFALLGFCFYKNLESNLKGFYASRNYHGSVQITGFSWERENDAPDVNYVYTEKINGKEISIPLKKPVQFKQMVMPYFAQLDNPKEDGLISGLVSYSDVDSRPFLPIIEKALELHPERKQIENELQNKIHQASDLKGTSIHLKESISDNLLFSKSVFWFTDYEERSMEENRTKLGGWYGFPLKDALANDAIYVQIELPKHIDRFDSLDMDLPGELKGILQQTSLPDGYYSLAIDGERVGKIVEIKKGKVEDWR</sequence>
<proteinExistence type="predicted"/>
<gene>
    <name evidence="1" type="ORF">NCTC3166_00618</name>
</gene>
<dbReference type="Proteomes" id="UP000270025">
    <property type="component" value="Chromosome"/>
</dbReference>
<organism evidence="1 2">
    <name type="scientific">Streptococcus viridans</name>
    <dbReference type="NCBI Taxonomy" id="78535"/>
    <lineage>
        <taxon>Bacteria</taxon>
        <taxon>Bacillati</taxon>
        <taxon>Bacillota</taxon>
        <taxon>Bacilli</taxon>
        <taxon>Lactobacillales</taxon>
        <taxon>Streptococcaceae</taxon>
        <taxon>Streptococcus</taxon>
    </lineage>
</organism>
<dbReference type="RefSeq" id="WP_126403923.1">
    <property type="nucleotide sequence ID" value="NZ_LR134266.1"/>
</dbReference>
<evidence type="ECO:0000313" key="2">
    <source>
        <dbReference type="Proteomes" id="UP000270025"/>
    </source>
</evidence>
<dbReference type="EMBL" id="LR134266">
    <property type="protein sequence ID" value="VED66806.1"/>
    <property type="molecule type" value="Genomic_DNA"/>
</dbReference>
<dbReference type="AlphaFoldDB" id="A0A3S4M2D4"/>
<accession>A0A3S4M2D4</accession>